<dbReference type="RefSeq" id="WP_380904819.1">
    <property type="nucleotide sequence ID" value="NZ_JBHUEG010000004.1"/>
</dbReference>
<keyword evidence="2" id="KW-1185">Reference proteome</keyword>
<name>A0ABW5KLC9_9SPHI</name>
<dbReference type="Pfam" id="PF11009">
    <property type="entry name" value="BrxC"/>
    <property type="match status" value="1"/>
</dbReference>
<comment type="caution">
    <text evidence="1">The sequence shown here is derived from an EMBL/GenBank/DDBJ whole genome shotgun (WGS) entry which is preliminary data.</text>
</comment>
<evidence type="ECO:0000313" key="2">
    <source>
        <dbReference type="Proteomes" id="UP001597545"/>
    </source>
</evidence>
<dbReference type="Gene3D" id="3.40.30.10">
    <property type="entry name" value="Glutaredoxin"/>
    <property type="match status" value="1"/>
</dbReference>
<accession>A0ABW5KLC9</accession>
<proteinExistence type="predicted"/>
<gene>
    <name evidence="1" type="primary">ytxJ</name>
    <name evidence="1" type="ORF">ACFSR5_13970</name>
</gene>
<dbReference type="NCBIfam" id="TIGR04019">
    <property type="entry name" value="B_thiol_YtxJ"/>
    <property type="match status" value="1"/>
</dbReference>
<dbReference type="Proteomes" id="UP001597545">
    <property type="component" value="Unassembled WGS sequence"/>
</dbReference>
<dbReference type="EMBL" id="JBHULR010000005">
    <property type="protein sequence ID" value="MFD2548755.1"/>
    <property type="molecule type" value="Genomic_DNA"/>
</dbReference>
<protein>
    <submittedName>
        <fullName evidence="1">Bacillithiol system redox-active protein YtxJ</fullName>
    </submittedName>
</protein>
<sequence>MNWKTLTAIEQLHELATSGSVFVVFKHSTRCSVSSMAKRSVEFDFGALPDSFPVYFLDLIAHRDLSNYIADYWHVRHESPQLLVLQGDSCLYHASHQDIELTAVLPFIS</sequence>
<organism evidence="1 2">
    <name type="scientific">Sphingobacterium suaedae</name>
    <dbReference type="NCBI Taxonomy" id="1686402"/>
    <lineage>
        <taxon>Bacteria</taxon>
        <taxon>Pseudomonadati</taxon>
        <taxon>Bacteroidota</taxon>
        <taxon>Sphingobacteriia</taxon>
        <taxon>Sphingobacteriales</taxon>
        <taxon>Sphingobacteriaceae</taxon>
        <taxon>Sphingobacterium</taxon>
    </lineage>
</organism>
<reference evidence="2" key="1">
    <citation type="journal article" date="2019" name="Int. J. Syst. Evol. Microbiol.">
        <title>The Global Catalogue of Microorganisms (GCM) 10K type strain sequencing project: providing services to taxonomists for standard genome sequencing and annotation.</title>
        <authorList>
            <consortium name="The Broad Institute Genomics Platform"/>
            <consortium name="The Broad Institute Genome Sequencing Center for Infectious Disease"/>
            <person name="Wu L."/>
            <person name="Ma J."/>
        </authorList>
    </citation>
    <scope>NUCLEOTIDE SEQUENCE [LARGE SCALE GENOMIC DNA]</scope>
    <source>
        <strain evidence="2">KCTC 42662</strain>
    </source>
</reference>
<dbReference type="InterPro" id="IPR022551">
    <property type="entry name" value="BrxC"/>
</dbReference>
<evidence type="ECO:0000313" key="1">
    <source>
        <dbReference type="EMBL" id="MFD2548755.1"/>
    </source>
</evidence>